<dbReference type="Proteomes" id="UP000299102">
    <property type="component" value="Unassembled WGS sequence"/>
</dbReference>
<reference evidence="2 3" key="1">
    <citation type="journal article" date="2019" name="Commun. Biol.">
        <title>The bagworm genome reveals a unique fibroin gene that provides high tensile strength.</title>
        <authorList>
            <person name="Kono N."/>
            <person name="Nakamura H."/>
            <person name="Ohtoshi R."/>
            <person name="Tomita M."/>
            <person name="Numata K."/>
            <person name="Arakawa K."/>
        </authorList>
    </citation>
    <scope>NUCLEOTIDE SEQUENCE [LARGE SCALE GENOMIC DNA]</scope>
</reference>
<dbReference type="AlphaFoldDB" id="A0A4C1T6W1"/>
<feature type="region of interest" description="Disordered" evidence="1">
    <location>
        <begin position="31"/>
        <end position="66"/>
    </location>
</feature>
<evidence type="ECO:0000256" key="1">
    <source>
        <dbReference type="SAM" id="MobiDB-lite"/>
    </source>
</evidence>
<name>A0A4C1T6W1_EUMVA</name>
<accession>A0A4C1T6W1</accession>
<protein>
    <submittedName>
        <fullName evidence="2">Uncharacterized protein</fullName>
    </submittedName>
</protein>
<dbReference type="EMBL" id="BGZK01000035">
    <property type="protein sequence ID" value="GBP09290.1"/>
    <property type="molecule type" value="Genomic_DNA"/>
</dbReference>
<sequence>MTLLKDAKKDREEDFPSVGHFKAAGAVVRTARGPPSAAGGCNRITGYVDAPPAHRREANSRKLSKM</sequence>
<proteinExistence type="predicted"/>
<organism evidence="2 3">
    <name type="scientific">Eumeta variegata</name>
    <name type="common">Bagworm moth</name>
    <name type="synonym">Eumeta japonica</name>
    <dbReference type="NCBI Taxonomy" id="151549"/>
    <lineage>
        <taxon>Eukaryota</taxon>
        <taxon>Metazoa</taxon>
        <taxon>Ecdysozoa</taxon>
        <taxon>Arthropoda</taxon>
        <taxon>Hexapoda</taxon>
        <taxon>Insecta</taxon>
        <taxon>Pterygota</taxon>
        <taxon>Neoptera</taxon>
        <taxon>Endopterygota</taxon>
        <taxon>Lepidoptera</taxon>
        <taxon>Glossata</taxon>
        <taxon>Ditrysia</taxon>
        <taxon>Tineoidea</taxon>
        <taxon>Psychidae</taxon>
        <taxon>Oiketicinae</taxon>
        <taxon>Eumeta</taxon>
    </lineage>
</organism>
<evidence type="ECO:0000313" key="2">
    <source>
        <dbReference type="EMBL" id="GBP09290.1"/>
    </source>
</evidence>
<evidence type="ECO:0000313" key="3">
    <source>
        <dbReference type="Proteomes" id="UP000299102"/>
    </source>
</evidence>
<gene>
    <name evidence="2" type="ORF">EVAR_5732_1</name>
</gene>
<comment type="caution">
    <text evidence="2">The sequence shown here is derived from an EMBL/GenBank/DDBJ whole genome shotgun (WGS) entry which is preliminary data.</text>
</comment>
<keyword evidence="3" id="KW-1185">Reference proteome</keyword>